<dbReference type="Gramene" id="TraesRN6D0100085100.1">
    <property type="protein sequence ID" value="TraesRN6D0100085100.1"/>
    <property type="gene ID" value="TraesRN6D0100085100"/>
</dbReference>
<protein>
    <recommendedName>
        <fullName evidence="1">At1g61320/AtMIF1 LRR domain-containing protein</fullName>
    </recommendedName>
</protein>
<reference evidence="2" key="1">
    <citation type="submission" date="2018-08" db="EMBL/GenBank/DDBJ databases">
        <authorList>
            <person name="Rossello M."/>
        </authorList>
    </citation>
    <scope>NUCLEOTIDE SEQUENCE [LARGE SCALE GENOMIC DNA]</scope>
    <source>
        <strain evidence="2">cv. Chinese Spring</strain>
    </source>
</reference>
<feature type="domain" description="At1g61320/AtMIF1 LRR" evidence="1">
    <location>
        <begin position="57"/>
        <end position="395"/>
    </location>
</feature>
<dbReference type="STRING" id="4565.A0A3B6QBB5"/>
<sequence>MHNFIEITGERGCVDQRFGERVGVFVDNLLRYKFVDDAHTHSGKQHAQVLIDRVNAVLRKHRGKFVHDLEVKLTFESKLVHHLDNGTRFAISSRTKTLAFDLAPSSNLPRHGYHYTFPFDLLDKESVSYLRCLQLSFVRFKPPSHFVGLPNLRKLDLYLLKGTTRQDLENILGSCCKLEWLSLVRCHLNDELRVVQPLSHLHYLKVIYCEITKIEFHAASLSTFVYDGTYIPIALRHASKLENAKISFRGAVFQHAAASLLDGLPDVQNLTLNVLILQLETRWTLNSPRVFSLLRHVQIMLMISYEDHDKILYIVSFLRVAPLIERLEVHFNGIATMWFSNEGPFRQEVPPCEYTHLKNIRVTGFRGARGQVEFLMHIAENAPALQVVTVDTTQRLTDAWFPDEVKPELNSDALDTVRGPLLERLPSGAKLFLA</sequence>
<dbReference type="OMA" id="MHIAENA"/>
<dbReference type="Gramene" id="TraesROB_scaffold_079975_01G000100.1">
    <property type="protein sequence ID" value="TraesROB_scaffold_079975_01G000100.1"/>
    <property type="gene ID" value="TraesROB_scaffold_079975_01G000100"/>
</dbReference>
<evidence type="ECO:0000313" key="2">
    <source>
        <dbReference type="EnsemblPlants" id="TraesCS6D02G039700.1"/>
    </source>
</evidence>
<organism evidence="2">
    <name type="scientific">Triticum aestivum</name>
    <name type="common">Wheat</name>
    <dbReference type="NCBI Taxonomy" id="4565"/>
    <lineage>
        <taxon>Eukaryota</taxon>
        <taxon>Viridiplantae</taxon>
        <taxon>Streptophyta</taxon>
        <taxon>Embryophyta</taxon>
        <taxon>Tracheophyta</taxon>
        <taxon>Spermatophyta</taxon>
        <taxon>Magnoliopsida</taxon>
        <taxon>Liliopsida</taxon>
        <taxon>Poales</taxon>
        <taxon>Poaceae</taxon>
        <taxon>BOP clade</taxon>
        <taxon>Pooideae</taxon>
        <taxon>Triticodae</taxon>
        <taxon>Triticeae</taxon>
        <taxon>Triticinae</taxon>
        <taxon>Triticum</taxon>
    </lineage>
</organism>
<dbReference type="OrthoDB" id="594804at2759"/>
<dbReference type="Gramene" id="TraesWEE_scaffold_115593_01G000400.1">
    <property type="protein sequence ID" value="TraesWEE_scaffold_115593_01G000400.1"/>
    <property type="gene ID" value="TraesWEE_scaffold_115593_01G000400"/>
</dbReference>
<dbReference type="PANTHER" id="PTHR34145:SF57">
    <property type="entry name" value="F-BOX DOMAIN-CONTAINING PROTEIN"/>
    <property type="match status" value="1"/>
</dbReference>
<evidence type="ECO:0000313" key="3">
    <source>
        <dbReference type="Proteomes" id="UP000019116"/>
    </source>
</evidence>
<dbReference type="Gramene" id="TraesCS6D02G039700.1">
    <property type="protein sequence ID" value="TraesCS6D02G039700.1"/>
    <property type="gene ID" value="TraesCS6D02G039700"/>
</dbReference>
<dbReference type="Gramene" id="TraesCAD_scaffold_078677_01G000400.1">
    <property type="protein sequence ID" value="TraesCAD_scaffold_078677_01G000400.1"/>
    <property type="gene ID" value="TraesCAD_scaffold_078677_01G000400"/>
</dbReference>
<dbReference type="EnsemblPlants" id="TraesCS6D02G039700.1">
    <property type="protein sequence ID" value="TraesCS6D02G039700.1"/>
    <property type="gene ID" value="TraesCS6D02G039700"/>
</dbReference>
<dbReference type="SUPFAM" id="SSF52047">
    <property type="entry name" value="RNI-like"/>
    <property type="match status" value="1"/>
</dbReference>
<dbReference type="InterPro" id="IPR032675">
    <property type="entry name" value="LRR_dom_sf"/>
</dbReference>
<dbReference type="Gramene" id="TraesCLE_scaffold_112665_01G000100.1">
    <property type="protein sequence ID" value="TraesCLE_scaffold_112665_01G000100.1"/>
    <property type="gene ID" value="TraesCLE_scaffold_112665_01G000100"/>
</dbReference>
<dbReference type="InterPro" id="IPR055357">
    <property type="entry name" value="LRR_At1g61320_AtMIF1"/>
</dbReference>
<name>A0A3B6QBB5_WHEAT</name>
<dbReference type="Gene3D" id="3.80.10.10">
    <property type="entry name" value="Ribonuclease Inhibitor"/>
    <property type="match status" value="1"/>
</dbReference>
<evidence type="ECO:0000259" key="1">
    <source>
        <dbReference type="Pfam" id="PF23622"/>
    </source>
</evidence>
<dbReference type="Gramene" id="TraesCS6D03G0078400.1">
    <property type="protein sequence ID" value="TraesCS6D03G0078400.1.CDS"/>
    <property type="gene ID" value="TraesCS6D03G0078400"/>
</dbReference>
<dbReference type="Proteomes" id="UP000019116">
    <property type="component" value="Chromosome 6D"/>
</dbReference>
<reference evidence="2" key="2">
    <citation type="submission" date="2018-10" db="UniProtKB">
        <authorList>
            <consortium name="EnsemblPlants"/>
        </authorList>
    </citation>
    <scope>IDENTIFICATION</scope>
</reference>
<proteinExistence type="predicted"/>
<keyword evidence="3" id="KW-1185">Reference proteome</keyword>
<dbReference type="InterPro" id="IPR053772">
    <property type="entry name" value="At1g61320/At1g61330-like"/>
</dbReference>
<dbReference type="AlphaFoldDB" id="A0A3B6QBB5"/>
<accession>A0A3B6QBB5</accession>
<dbReference type="Pfam" id="PF23622">
    <property type="entry name" value="LRR_At1g61320_AtMIF1"/>
    <property type="match status" value="1"/>
</dbReference>
<dbReference type="PANTHER" id="PTHR34145">
    <property type="entry name" value="OS02G0105600 PROTEIN"/>
    <property type="match status" value="1"/>
</dbReference>